<feature type="region of interest" description="Disordered" evidence="7">
    <location>
        <begin position="2413"/>
        <end position="2441"/>
    </location>
</feature>
<dbReference type="Pfam" id="PF17919">
    <property type="entry name" value="RT_RNaseH_2"/>
    <property type="match status" value="1"/>
</dbReference>
<dbReference type="InterPro" id="IPR043128">
    <property type="entry name" value="Rev_trsase/Diguanyl_cyclase"/>
</dbReference>
<dbReference type="Gene3D" id="3.30.70.270">
    <property type="match status" value="2"/>
</dbReference>
<gene>
    <name evidence="9" type="primary">ABSGL_02388.1 scaffold 3410</name>
</gene>
<dbReference type="PROSITE" id="PS50878">
    <property type="entry name" value="RT_POL"/>
    <property type="match status" value="1"/>
</dbReference>
<accession>A0A163J3H8</accession>
<feature type="region of interest" description="Disordered" evidence="7">
    <location>
        <begin position="1"/>
        <end position="28"/>
    </location>
</feature>
<dbReference type="FunFam" id="3.30.70.270:FF:000020">
    <property type="entry name" value="Transposon Tf2-6 polyprotein-like Protein"/>
    <property type="match status" value="1"/>
</dbReference>
<dbReference type="CDD" id="cd00303">
    <property type="entry name" value="retropepsin_like"/>
    <property type="match status" value="1"/>
</dbReference>
<dbReference type="Gene3D" id="3.10.10.10">
    <property type="entry name" value="HIV Type 1 Reverse Transcriptase, subunit A, domain 1"/>
    <property type="match status" value="1"/>
</dbReference>
<keyword evidence="1" id="KW-0808">Transferase</keyword>
<dbReference type="Proteomes" id="UP000078561">
    <property type="component" value="Unassembled WGS sequence"/>
</dbReference>
<reference evidence="9" key="1">
    <citation type="submission" date="2016-04" db="EMBL/GenBank/DDBJ databases">
        <authorList>
            <person name="Evans L.H."/>
            <person name="Alamgir A."/>
            <person name="Owens N."/>
            <person name="Weber N.D."/>
            <person name="Virtaneva K."/>
            <person name="Barbian K."/>
            <person name="Babar A."/>
            <person name="Rosenke K."/>
        </authorList>
    </citation>
    <scope>NUCLEOTIDE SEQUENCE [LARGE SCALE GENOMIC DNA]</scope>
    <source>
        <strain evidence="9">CBS 101.48</strain>
    </source>
</reference>
<keyword evidence="3" id="KW-0540">Nuclease</keyword>
<dbReference type="InterPro" id="IPR043502">
    <property type="entry name" value="DNA/RNA_pol_sf"/>
</dbReference>
<evidence type="ECO:0000256" key="2">
    <source>
        <dbReference type="ARBA" id="ARBA00022695"/>
    </source>
</evidence>
<evidence type="ECO:0000313" key="9">
    <source>
        <dbReference type="EMBL" id="SAL96935.1"/>
    </source>
</evidence>
<dbReference type="GO" id="GO:0004519">
    <property type="term" value="F:endonuclease activity"/>
    <property type="evidence" value="ECO:0007669"/>
    <property type="project" value="UniProtKB-KW"/>
</dbReference>
<dbReference type="CDD" id="cd09274">
    <property type="entry name" value="RNase_HI_RT_Ty3"/>
    <property type="match status" value="1"/>
</dbReference>
<dbReference type="GO" id="GO:0016779">
    <property type="term" value="F:nucleotidyltransferase activity"/>
    <property type="evidence" value="ECO:0007669"/>
    <property type="project" value="UniProtKB-KW"/>
</dbReference>
<dbReference type="SUPFAM" id="SSF50630">
    <property type="entry name" value="Acid proteases"/>
    <property type="match status" value="1"/>
</dbReference>
<dbReference type="Gene3D" id="2.40.70.10">
    <property type="entry name" value="Acid Proteases"/>
    <property type="match status" value="1"/>
</dbReference>
<dbReference type="InterPro" id="IPR000477">
    <property type="entry name" value="RT_dom"/>
</dbReference>
<feature type="region of interest" description="Disordered" evidence="7">
    <location>
        <begin position="2339"/>
        <end position="2397"/>
    </location>
</feature>
<keyword evidence="6" id="KW-0175">Coiled coil</keyword>
<proteinExistence type="predicted"/>
<evidence type="ECO:0000256" key="5">
    <source>
        <dbReference type="ARBA" id="ARBA00023268"/>
    </source>
</evidence>
<dbReference type="CDD" id="cd01647">
    <property type="entry name" value="RT_LTR"/>
    <property type="match status" value="1"/>
</dbReference>
<dbReference type="InterPro" id="IPR050951">
    <property type="entry name" value="Retrovirus_Pol_polyprotein"/>
</dbReference>
<evidence type="ECO:0000256" key="3">
    <source>
        <dbReference type="ARBA" id="ARBA00022722"/>
    </source>
</evidence>
<organism evidence="9">
    <name type="scientific">Absidia glauca</name>
    <name type="common">Pin mould</name>
    <dbReference type="NCBI Taxonomy" id="4829"/>
    <lineage>
        <taxon>Eukaryota</taxon>
        <taxon>Fungi</taxon>
        <taxon>Fungi incertae sedis</taxon>
        <taxon>Mucoromycota</taxon>
        <taxon>Mucoromycotina</taxon>
        <taxon>Mucoromycetes</taxon>
        <taxon>Mucorales</taxon>
        <taxon>Cunninghamellaceae</taxon>
        <taxon>Absidia</taxon>
    </lineage>
</organism>
<feature type="region of interest" description="Disordered" evidence="7">
    <location>
        <begin position="314"/>
        <end position="355"/>
    </location>
</feature>
<dbReference type="PANTHER" id="PTHR37984">
    <property type="entry name" value="PROTEIN CBG26694"/>
    <property type="match status" value="1"/>
</dbReference>
<dbReference type="Pfam" id="PF00078">
    <property type="entry name" value="RVT_1"/>
    <property type="match status" value="2"/>
</dbReference>
<evidence type="ECO:0000313" key="10">
    <source>
        <dbReference type="Proteomes" id="UP000078561"/>
    </source>
</evidence>
<dbReference type="FunFam" id="3.10.20.370:FF:000001">
    <property type="entry name" value="Retrovirus-related Pol polyprotein from transposon 17.6-like protein"/>
    <property type="match status" value="1"/>
</dbReference>
<dbReference type="InParanoid" id="A0A163J3H8"/>
<dbReference type="CDD" id="cd01650">
    <property type="entry name" value="RT_nLTR_like"/>
    <property type="match status" value="1"/>
</dbReference>
<dbReference type="SUPFAM" id="SSF56672">
    <property type="entry name" value="DNA/RNA polymerases"/>
    <property type="match status" value="2"/>
</dbReference>
<feature type="region of interest" description="Disordered" evidence="7">
    <location>
        <begin position="1088"/>
        <end position="1121"/>
    </location>
</feature>
<feature type="region of interest" description="Disordered" evidence="7">
    <location>
        <begin position="566"/>
        <end position="585"/>
    </location>
</feature>
<protein>
    <recommendedName>
        <fullName evidence="8">Reverse transcriptase domain-containing protein</fullName>
    </recommendedName>
</protein>
<evidence type="ECO:0000259" key="8">
    <source>
        <dbReference type="PROSITE" id="PS50878"/>
    </source>
</evidence>
<dbReference type="EMBL" id="LT551485">
    <property type="protein sequence ID" value="SAL96935.1"/>
    <property type="molecule type" value="Genomic_DNA"/>
</dbReference>
<feature type="domain" description="Reverse transcriptase" evidence="8">
    <location>
        <begin position="1924"/>
        <end position="2219"/>
    </location>
</feature>
<dbReference type="InterPro" id="IPR041577">
    <property type="entry name" value="RT_RNaseH_2"/>
</dbReference>
<name>A0A163J3H8_ABSGL</name>
<feature type="coiled-coil region" evidence="6">
    <location>
        <begin position="1151"/>
        <end position="1178"/>
    </location>
</feature>
<dbReference type="OrthoDB" id="2228647at2759"/>
<dbReference type="Gene3D" id="3.60.10.10">
    <property type="entry name" value="Endonuclease/exonuclease/phosphatase"/>
    <property type="match status" value="1"/>
</dbReference>
<dbReference type="SUPFAM" id="SSF56219">
    <property type="entry name" value="DNase I-like"/>
    <property type="match status" value="1"/>
</dbReference>
<keyword evidence="4" id="KW-0255">Endonuclease</keyword>
<dbReference type="InterPro" id="IPR036691">
    <property type="entry name" value="Endo/exonu/phosph_ase_sf"/>
</dbReference>
<keyword evidence="10" id="KW-1185">Reference proteome</keyword>
<feature type="compositionally biased region" description="Polar residues" evidence="7">
    <location>
        <begin position="573"/>
        <end position="585"/>
    </location>
</feature>
<evidence type="ECO:0000256" key="1">
    <source>
        <dbReference type="ARBA" id="ARBA00022679"/>
    </source>
</evidence>
<evidence type="ECO:0000256" key="6">
    <source>
        <dbReference type="SAM" id="Coils"/>
    </source>
</evidence>
<keyword evidence="4" id="KW-0378">Hydrolase</keyword>
<keyword evidence="5" id="KW-0511">Multifunctional enzyme</keyword>
<feature type="compositionally biased region" description="Basic and acidic residues" evidence="7">
    <location>
        <begin position="320"/>
        <end position="349"/>
    </location>
</feature>
<sequence>MKPFQSKERTSERKDEKDVCSPHTDAIETMDKNTLKALEQEDVVMELVNESQRLENKTRKLQEHEDEVQDLWTTEYEKVLLAMKKLPAEEATDDQLLALEGRRKILRGILDSFDSTGRKDKRKTTDVVPRNVPALQLLGDAEVVKFKMVFETVDKFIDMFELILYQHHLDLQSAWEPSFISAVVHSNERAAWFKEELMGKNYSWSVAKQKVQEHFGGGRAQGHYLEKLTTMNASKHEDPVKYVEKFYNVFKSVGVTDSIAYATILLKSMNSHQEVVRQIKTTYASSPVIGRPEMTVGYIYRTLPLLYVEPNEDRKRKKEGRYETERRPQDDKRYKGEHQDRSKEDSDHAVRKRAGSSRSAGPVICRYCEKKWYEGHRCKEYYETLQAKTEFKARMARLAEDEKRIKNKREESAFADSLEELTMDDIDENVQCKFEKKIRMMKKTTDTKQIDSFIVPITVGSHKMLALIDSGANFSSSFVNKNSQLKTAFTATNGQIRLADNRQIPRKGYTTPLAVQYGNKKISATFEVMELTEDNYQCVIGTDLFHKLGIFFVGLATSYHEQDTFTFDDNESNDVPTPDNSPVGSVRQQNEFMTHINKSMQRNQLVDKKSFCTIPESIVHLPTPAGQTCFKRQYPIADALMPIVDEAVKKWFAEGTIVRARVNNQWNSPLTLAPKKNADGTKSKKRPCLDPRHINLLLPDDRYPLPLIRDIFEQLKDAKVFSTLDLKNAFHRFQIAKEDQHKTTFTHRGTQFMFQGCPFGLKPLSSKFQRVTALLLEDFTFATSFIDDIVVYSSNIEEHAQHVRQVIDKLTDVNLILNPDKCHFAQRAVYLLGFCVSEKGLSLDTRKVTNVQQWPLPSTGNDIERFLGVINYFREHIPKVSTLTAPLDRLRKAKHLGTLWTPECDQAFSTLKAILTRTPIIKHPRTNETFYVATDASNVGIGAVLFQLDNRVVRHLGFFARTLSKSERNYSTTKRELLAVIFALNKFHKFLWGNHFTLFTDHRALVYIHTQRIANPMMIGWLDTLLQYNFTVAHIPGMSNVLPDALSRLFPPSKELAGDDLTQQRRKVYQPNKLSKLTNAYELTTAPTNTVPIISPSPTPSRRSHTPRVTPTKKMTQAAHPQLPDWASAMEKRTMAMEQRLTKMEDIIQENTTLRADLTSAQELIADLQQQLATLHEKKSFSNPATPSHFFANPTSLKDSIHAPSPTIATTTPVKPTPSVTEQARLRNPTEGMVEWALRHFQAPVGPSGYTPRRTTPGELRKTFTILGVNTKRIIDIHAPTRGVLGILIHNSYAEELTTLLTAHKLQPLDFNPTSASVIVDPRYDDYSTAAHTEKATTIHQLRIGRICHRLRNQHLGNAIITHFNQIEGVHHIDDDIYANHFNPVTDAPHAVIDSQSTNYEDPDSNHMEDIIQNSSESATLRTKKSIKIAQLNAQGIDRLPDEVITFCTQKNIDIILLTETYLLTGNLHTTWTQYHTYATQPPNSRRGHGGLTLLIRPDFPHHIHHHPPTNNYTITISLGKYTIHGLYIPPQIDLPTYRSLLFDIPISPTTITLGDLNTRLGATIGDSRTNNCKPTFEEWQTTNAIINWNQTYAFGIPTLETIIGSSIMDFFLTAQGPTTANEVIIHSQQSLNSDHHLCEATFLLDHDIPILAPPPKGRRQWKLQRLSEPEITQLYLDNFTDQTEALATRLTTILSDLPHPHLTYRATHGPPIIDRIANQLTNHIYTALDNSVTPSEVRPKHWKWFWTEDLQRLANTRQRYYTKWRNAASPINQAPTWKRYIHAKEAFTAAVKLARAQQWRQFAQTLRDSKGNAVNRYIKRRKKTSAPSPTFSTPLGPKDAADQMRNHLATVFGGHRPHQISRYTTTSPVPSPLPDFFSPLTLHRIITQELPVRKAPGKNHVTTEMIRPIATPLSKILSLLLHLSWQWSYVPLMWRTAQVVPIYKKQDPTDPSNYRPISLTSIFRKLVERSLLPVLKQQMAALDFVQGGFRAQRGSLDQAFNLQMIIREYKRQYDHQPTLAFLDIKQAYDSVRRDIIWTKLHNQGATPELLAIPQNMFEEVSIQVIIHNHTSSPIYPTTGVLQGSILSPLLYAIYIDSLPLALRNITPHHPITIRTLPPSTLSEAEVLKKKRKNRKDKRLDTQVSIINATLFADDVALIGSAQDVFTMLAVAESHSIANGYRWSPTKCEIINPSPSITYTLDNQDIPTSTTFKYLGIPFNEYGICKKQLVHAAITKATNTQQALRRNGLHQYGLGIRQAIAAYRTFVRPVLEYGLAIVHLHPTHQKEIQKCQQQCIRLLLNHNITAIIEHIGNLPTTKLRTQILQFKFLARVHDLPPATLTANREEESAKRKKREEKRKEKEAAIPPLAHSHSPTSNSASLEIAPHSDDSDSDLEIEPPPLHIDSIHTIITHQKDTDHHNRQQQSLSLQRARPPPLPRRMDPILTIPASSKETHRLVKWRMHWLPPHPTCCIMGFVKG</sequence>
<keyword evidence="2" id="KW-0548">Nucleotidyltransferase</keyword>
<dbReference type="InterPro" id="IPR021109">
    <property type="entry name" value="Peptidase_aspartic_dom_sf"/>
</dbReference>
<feature type="coiled-coil region" evidence="6">
    <location>
        <begin position="37"/>
        <end position="67"/>
    </location>
</feature>
<dbReference type="PANTHER" id="PTHR37984:SF5">
    <property type="entry name" value="PROTEIN NYNRIN-LIKE"/>
    <property type="match status" value="1"/>
</dbReference>
<evidence type="ECO:0000256" key="4">
    <source>
        <dbReference type="ARBA" id="ARBA00022759"/>
    </source>
</evidence>
<feature type="compositionally biased region" description="Low complexity" evidence="7">
    <location>
        <begin position="2422"/>
        <end position="2431"/>
    </location>
</feature>
<evidence type="ECO:0000256" key="7">
    <source>
        <dbReference type="SAM" id="MobiDB-lite"/>
    </source>
</evidence>
<dbReference type="STRING" id="4829.A0A163J3H8"/>